<dbReference type="Proteomes" id="UP000030693">
    <property type="component" value="Unassembled WGS sequence"/>
</dbReference>
<dbReference type="RefSeq" id="XP_009492142.1">
    <property type="nucleotide sequence ID" value="XM_009493867.1"/>
</dbReference>
<dbReference type="EMBL" id="KB932201">
    <property type="protein sequence ID" value="KCV72441.1"/>
    <property type="molecule type" value="Genomic_DNA"/>
</dbReference>
<organism evidence="1">
    <name type="scientific">Fonticula alba</name>
    <name type="common">Slime mold</name>
    <dbReference type="NCBI Taxonomy" id="691883"/>
    <lineage>
        <taxon>Eukaryota</taxon>
        <taxon>Rotosphaerida</taxon>
        <taxon>Fonticulaceae</taxon>
        <taxon>Fonticula</taxon>
    </lineage>
</organism>
<evidence type="ECO:0000313" key="2">
    <source>
        <dbReference type="Proteomes" id="UP000030693"/>
    </source>
</evidence>
<protein>
    <submittedName>
        <fullName evidence="1">Uncharacterized protein</fullName>
    </submittedName>
</protein>
<evidence type="ECO:0000313" key="1">
    <source>
        <dbReference type="EMBL" id="KCV72441.1"/>
    </source>
</evidence>
<sequence>MIRLADGTEIAAIGEVQLTLHCGGKTARGRFVVLAAAGGEVFLGLHTMQKVWPERWSWWTDEVSTEPVAFWQPARTAGPENPSYAVVLRSAGEVDEMRTQQADIEEWVLGALKSGLTTETHVDQ</sequence>
<accession>A0A058ZER8</accession>
<keyword evidence="2" id="KW-1185">Reference proteome</keyword>
<gene>
    <name evidence="1" type="ORF">H696_00029</name>
</gene>
<dbReference type="GeneID" id="20524754"/>
<name>A0A058ZER8_FONAL</name>
<dbReference type="AlphaFoldDB" id="A0A058ZER8"/>
<reference evidence="1" key="1">
    <citation type="submission" date="2013-04" db="EMBL/GenBank/DDBJ databases">
        <title>The Genome Sequence of Fonticula alba ATCC 38817.</title>
        <authorList>
            <consortium name="The Broad Institute Genomics Platform"/>
            <person name="Russ C."/>
            <person name="Cuomo C."/>
            <person name="Burger G."/>
            <person name="Gray M.W."/>
            <person name="Holland P.W.H."/>
            <person name="King N."/>
            <person name="Lang F.B.F."/>
            <person name="Roger A.J."/>
            <person name="Ruiz-Trillo I."/>
            <person name="Brown M."/>
            <person name="Walker B."/>
            <person name="Young S."/>
            <person name="Zeng Q."/>
            <person name="Gargeya S."/>
            <person name="Fitzgerald M."/>
            <person name="Haas B."/>
            <person name="Abouelleil A."/>
            <person name="Allen A.W."/>
            <person name="Alvarado L."/>
            <person name="Arachchi H.M."/>
            <person name="Berlin A.M."/>
            <person name="Chapman S.B."/>
            <person name="Gainer-Dewar J."/>
            <person name="Goldberg J."/>
            <person name="Griggs A."/>
            <person name="Gujja S."/>
            <person name="Hansen M."/>
            <person name="Howarth C."/>
            <person name="Imamovic A."/>
            <person name="Ireland A."/>
            <person name="Larimer J."/>
            <person name="McCowan C."/>
            <person name="Murphy C."/>
            <person name="Pearson M."/>
            <person name="Poon T.W."/>
            <person name="Priest M."/>
            <person name="Roberts A."/>
            <person name="Saif S."/>
            <person name="Shea T."/>
            <person name="Sisk P."/>
            <person name="Sykes S."/>
            <person name="Wortman J."/>
            <person name="Nusbaum C."/>
            <person name="Birren B."/>
        </authorList>
    </citation>
    <scope>NUCLEOTIDE SEQUENCE [LARGE SCALE GENOMIC DNA]</scope>
    <source>
        <strain evidence="1">ATCC 38817</strain>
    </source>
</reference>
<proteinExistence type="predicted"/>